<evidence type="ECO:0000256" key="1">
    <source>
        <dbReference type="ARBA" id="ARBA00011970"/>
    </source>
</evidence>
<organism evidence="13 14">
    <name type="scientific">Bugula neritina</name>
    <name type="common">Brown bryozoan</name>
    <name type="synonym">Sertularia neritina</name>
    <dbReference type="NCBI Taxonomy" id="10212"/>
    <lineage>
        <taxon>Eukaryota</taxon>
        <taxon>Metazoa</taxon>
        <taxon>Spiralia</taxon>
        <taxon>Lophotrochozoa</taxon>
        <taxon>Bryozoa</taxon>
        <taxon>Gymnolaemata</taxon>
        <taxon>Cheilostomatida</taxon>
        <taxon>Flustrina</taxon>
        <taxon>Buguloidea</taxon>
        <taxon>Bugulidae</taxon>
        <taxon>Bugula</taxon>
    </lineage>
</organism>
<keyword evidence="5" id="KW-0256">Endoplasmic reticulum</keyword>
<accession>A0A7J7JNU9</accession>
<evidence type="ECO:0000256" key="2">
    <source>
        <dbReference type="ARBA" id="ARBA00022676"/>
    </source>
</evidence>
<comment type="caution">
    <text evidence="13">The sequence shown here is derived from an EMBL/GenBank/DDBJ whole genome shotgun (WGS) entry which is preliminary data.</text>
</comment>
<dbReference type="EC" id="2.4.1.255" evidence="1"/>
<comment type="catalytic activity">
    <reaction evidence="9">
        <text>L-seryl-[protein] + UDP-N-acetyl-alpha-D-glucosamine = 3-O-(N-acetyl-beta-D-glucosaminyl)-L-seryl-[protein] + UDP + H(+)</text>
        <dbReference type="Rhea" id="RHEA:48904"/>
        <dbReference type="Rhea" id="RHEA-COMP:9863"/>
        <dbReference type="Rhea" id="RHEA-COMP:12251"/>
        <dbReference type="ChEBI" id="CHEBI:15378"/>
        <dbReference type="ChEBI" id="CHEBI:29999"/>
        <dbReference type="ChEBI" id="CHEBI:57705"/>
        <dbReference type="ChEBI" id="CHEBI:58223"/>
        <dbReference type="ChEBI" id="CHEBI:90838"/>
        <dbReference type="EC" id="2.4.1.255"/>
    </reaction>
</comment>
<dbReference type="Pfam" id="PF04577">
    <property type="entry name" value="Glyco_transf_61"/>
    <property type="match status" value="1"/>
</dbReference>
<dbReference type="GO" id="GO:0005788">
    <property type="term" value="C:endoplasmic reticulum lumen"/>
    <property type="evidence" value="ECO:0007669"/>
    <property type="project" value="TreeGrafter"/>
</dbReference>
<feature type="domain" description="Glycosyltransferase 61 catalytic" evidence="12">
    <location>
        <begin position="332"/>
        <end position="441"/>
    </location>
</feature>
<comment type="catalytic activity">
    <reaction evidence="10">
        <text>L-threonyl-[protein] + UDP-N-acetyl-alpha-D-glucosamine = 3-O-(N-acetyl-beta-D-glucosaminyl)-L-threonyl-[protein] + UDP + H(+)</text>
        <dbReference type="Rhea" id="RHEA:48908"/>
        <dbReference type="Rhea" id="RHEA-COMP:11060"/>
        <dbReference type="Rhea" id="RHEA-COMP:12252"/>
        <dbReference type="ChEBI" id="CHEBI:15378"/>
        <dbReference type="ChEBI" id="CHEBI:30013"/>
        <dbReference type="ChEBI" id="CHEBI:57705"/>
        <dbReference type="ChEBI" id="CHEBI:58223"/>
        <dbReference type="ChEBI" id="CHEBI:90840"/>
        <dbReference type="EC" id="2.4.1.255"/>
    </reaction>
</comment>
<dbReference type="Proteomes" id="UP000593567">
    <property type="component" value="Unassembled WGS sequence"/>
</dbReference>
<protein>
    <recommendedName>
        <fullName evidence="7">EGF domain-specific O-linked N-acetylglucosamine transferase</fullName>
        <ecNumber evidence="1">2.4.1.255</ecNumber>
    </recommendedName>
    <alternativeName>
        <fullName evidence="8">Extracellular O-linked N-acetylglucosamine transferase</fullName>
    </alternativeName>
</protein>
<name>A0A7J7JNU9_BUGNE</name>
<keyword evidence="3" id="KW-0808">Transferase</keyword>
<evidence type="ECO:0000256" key="3">
    <source>
        <dbReference type="ARBA" id="ARBA00022679"/>
    </source>
</evidence>
<evidence type="ECO:0000256" key="4">
    <source>
        <dbReference type="ARBA" id="ARBA00022729"/>
    </source>
</evidence>
<keyword evidence="6" id="KW-0325">Glycoprotein</keyword>
<dbReference type="GO" id="GO:0097363">
    <property type="term" value="F:protein O-acetylglucosaminyltransferase activity"/>
    <property type="evidence" value="ECO:0007669"/>
    <property type="project" value="UniProtKB-EC"/>
</dbReference>
<keyword evidence="2" id="KW-0328">Glycosyltransferase</keyword>
<dbReference type="PANTHER" id="PTHR20961:SF148">
    <property type="entry name" value="EGF DOMAIN-SPECIFIC O-LINKED N-ACETYLGLUCOSAMINE TRANSFERASE"/>
    <property type="match status" value="1"/>
</dbReference>
<proteinExistence type="predicted"/>
<evidence type="ECO:0000256" key="8">
    <source>
        <dbReference type="ARBA" id="ARBA00042574"/>
    </source>
</evidence>
<evidence type="ECO:0000313" key="14">
    <source>
        <dbReference type="Proteomes" id="UP000593567"/>
    </source>
</evidence>
<evidence type="ECO:0000259" key="12">
    <source>
        <dbReference type="Pfam" id="PF04577"/>
    </source>
</evidence>
<keyword evidence="4 11" id="KW-0732">Signal</keyword>
<evidence type="ECO:0000256" key="11">
    <source>
        <dbReference type="SAM" id="SignalP"/>
    </source>
</evidence>
<sequence length="534" mass="61558">MLLSLPLFLIIISTSVTAIDWSDINLHQSHVPLYLQSHADLKTECSVDPECPFKDSLESSSCFGYEESCRTMNSINLLIALISPNEKFGFCYCIFGGKAKSADDQKRTFWNTGDFGIVSEKRKNMEVLCSSSLEDGSYMECEAEARYCHGTNIVLDLEKVTPSKPYDTEFIKAGQIGGRCKVNKKVIKGWNRDHRNFLQSWYQVVEHFTEMPGEADDQCDVVFLKPVYILQNDAVVNMFHHFCDFVNLYVTQHLNSTTFSLDNHIIAWQTNGGGFSDPFGAMWKVFTKHPVTAIGSYVGKKVCFKDVVFALPPRQRLGLFYNMPLIDGCYGTSLFRAFNEHVMHRLAIQQAGPLRDKVRITILSRQSQYRNILNEQELVDALNRNPRYEAKIAVYKFASRTEDREENFLRQIETTHNSDIFIGMHGAGLTHMLFLPHWAAVMELYHCEDRNCYSTLARLRGVKYFTWTNMKKLYPEDEGHHPTLGAHEKFTNYNFDVGEFLRIVKLAADHVMKHKEFRMAKRKIYKPETVREEL</sequence>
<dbReference type="AlphaFoldDB" id="A0A7J7JNU9"/>
<evidence type="ECO:0000313" key="13">
    <source>
        <dbReference type="EMBL" id="KAF6027331.1"/>
    </source>
</evidence>
<dbReference type="EMBL" id="VXIV02002107">
    <property type="protein sequence ID" value="KAF6027331.1"/>
    <property type="molecule type" value="Genomic_DNA"/>
</dbReference>
<evidence type="ECO:0000256" key="10">
    <source>
        <dbReference type="ARBA" id="ARBA00049432"/>
    </source>
</evidence>
<dbReference type="InterPro" id="IPR007657">
    <property type="entry name" value="Glycosyltransferase_61"/>
</dbReference>
<evidence type="ECO:0000256" key="9">
    <source>
        <dbReference type="ARBA" id="ARBA00048317"/>
    </source>
</evidence>
<reference evidence="13" key="1">
    <citation type="submission" date="2020-06" db="EMBL/GenBank/DDBJ databases">
        <title>Draft genome of Bugula neritina, a colonial animal packing powerful symbionts and potential medicines.</title>
        <authorList>
            <person name="Rayko M."/>
        </authorList>
    </citation>
    <scope>NUCLEOTIDE SEQUENCE [LARGE SCALE GENOMIC DNA]</scope>
    <source>
        <strain evidence="13">Kwan_BN1</strain>
    </source>
</reference>
<gene>
    <name evidence="13" type="ORF">EB796_014371</name>
</gene>
<feature type="signal peptide" evidence="11">
    <location>
        <begin position="1"/>
        <end position="18"/>
    </location>
</feature>
<dbReference type="OrthoDB" id="529273at2759"/>
<keyword evidence="14" id="KW-1185">Reference proteome</keyword>
<feature type="chain" id="PRO_5029501672" description="EGF domain-specific O-linked N-acetylglucosamine transferase" evidence="11">
    <location>
        <begin position="19"/>
        <end position="534"/>
    </location>
</feature>
<evidence type="ECO:0000256" key="7">
    <source>
        <dbReference type="ARBA" id="ARBA00040944"/>
    </source>
</evidence>
<dbReference type="InterPro" id="IPR049625">
    <property type="entry name" value="Glyco_transf_61_cat"/>
</dbReference>
<dbReference type="PANTHER" id="PTHR20961">
    <property type="entry name" value="GLYCOSYLTRANSFERASE"/>
    <property type="match status" value="1"/>
</dbReference>
<evidence type="ECO:0000256" key="5">
    <source>
        <dbReference type="ARBA" id="ARBA00022824"/>
    </source>
</evidence>
<evidence type="ECO:0000256" key="6">
    <source>
        <dbReference type="ARBA" id="ARBA00023180"/>
    </source>
</evidence>